<evidence type="ECO:0000313" key="1">
    <source>
        <dbReference type="EMBL" id="OAF68216.1"/>
    </source>
</evidence>
<proteinExistence type="predicted"/>
<name>A0A177B1W3_9BILA</name>
<dbReference type="EMBL" id="LWCA01000491">
    <property type="protein sequence ID" value="OAF68216.1"/>
    <property type="molecule type" value="Genomic_DNA"/>
</dbReference>
<keyword evidence="2" id="KW-1185">Reference proteome</keyword>
<accession>A0A177B1W3</accession>
<protein>
    <recommendedName>
        <fullName evidence="3">DDE-1 domain-containing protein</fullName>
    </recommendedName>
</protein>
<dbReference type="Proteomes" id="UP000078046">
    <property type="component" value="Unassembled WGS sequence"/>
</dbReference>
<evidence type="ECO:0008006" key="3">
    <source>
        <dbReference type="Google" id="ProtNLM"/>
    </source>
</evidence>
<dbReference type="AlphaFoldDB" id="A0A177B1W3"/>
<gene>
    <name evidence="1" type="ORF">A3Q56_04037</name>
</gene>
<reference evidence="1 2" key="1">
    <citation type="submission" date="2016-04" db="EMBL/GenBank/DDBJ databases">
        <title>The genome of Intoshia linei affirms orthonectids as highly simplified spiralians.</title>
        <authorList>
            <person name="Mikhailov K.V."/>
            <person name="Slusarev G.S."/>
            <person name="Nikitin M.A."/>
            <person name="Logacheva M.D."/>
            <person name="Penin A."/>
            <person name="Aleoshin V."/>
            <person name="Panchin Y.V."/>
        </authorList>
    </citation>
    <scope>NUCLEOTIDE SEQUENCE [LARGE SCALE GENOMIC DNA]</scope>
    <source>
        <strain evidence="1">Intl2013</strain>
        <tissue evidence="1">Whole animal</tissue>
    </source>
</reference>
<evidence type="ECO:0000313" key="2">
    <source>
        <dbReference type="Proteomes" id="UP000078046"/>
    </source>
</evidence>
<sequence>MKSKYAKKLYYNIYTDTPVDTINTKKINIKKAIFILNSAWNDIKPSSIIKSLEPIELLPNFEINLDDITFENSYVKFVQYEAYTDEDIVRIVNNNE</sequence>
<comment type="caution">
    <text evidence="1">The sequence shown here is derived from an EMBL/GenBank/DDBJ whole genome shotgun (WGS) entry which is preliminary data.</text>
</comment>
<organism evidence="1 2">
    <name type="scientific">Intoshia linei</name>
    <dbReference type="NCBI Taxonomy" id="1819745"/>
    <lineage>
        <taxon>Eukaryota</taxon>
        <taxon>Metazoa</taxon>
        <taxon>Spiralia</taxon>
        <taxon>Lophotrochozoa</taxon>
        <taxon>Mesozoa</taxon>
        <taxon>Orthonectida</taxon>
        <taxon>Rhopaluridae</taxon>
        <taxon>Intoshia</taxon>
    </lineage>
</organism>